<evidence type="ECO:0000256" key="1">
    <source>
        <dbReference type="SAM" id="MobiDB-lite"/>
    </source>
</evidence>
<keyword evidence="4" id="KW-1185">Reference proteome</keyword>
<dbReference type="GeneID" id="101864614"/>
<keyword evidence="2" id="KW-1133">Transmembrane helix</keyword>
<evidence type="ECO:0000313" key="4">
    <source>
        <dbReference type="Proteomes" id="UP000694888"/>
    </source>
</evidence>
<dbReference type="Proteomes" id="UP000694888">
    <property type="component" value="Unplaced"/>
</dbReference>
<keyword evidence="2" id="KW-0472">Membrane</keyword>
<feature type="transmembrane region" description="Helical" evidence="2">
    <location>
        <begin position="287"/>
        <end position="306"/>
    </location>
</feature>
<feature type="transmembrane region" description="Helical" evidence="2">
    <location>
        <begin position="130"/>
        <end position="148"/>
    </location>
</feature>
<name>A0ABM0ZZ65_APLCA</name>
<keyword evidence="2" id="KW-0812">Transmembrane</keyword>
<feature type="transmembrane region" description="Helical" evidence="2">
    <location>
        <begin position="201"/>
        <end position="221"/>
    </location>
</feature>
<dbReference type="RefSeq" id="XP_012937536.2">
    <property type="nucleotide sequence ID" value="XM_013082082.2"/>
</dbReference>
<evidence type="ECO:0000313" key="5">
    <source>
        <dbReference type="RefSeq" id="XP_012937536.2"/>
    </source>
</evidence>
<feature type="transmembrane region" description="Helical" evidence="2">
    <location>
        <begin position="176"/>
        <end position="195"/>
    </location>
</feature>
<feature type="transmembrane region" description="Helical" evidence="2">
    <location>
        <begin position="228"/>
        <end position="248"/>
    </location>
</feature>
<dbReference type="PANTHER" id="PTHR10590">
    <property type="entry name" value="SODIUM/NUCLEOSIDE COTRANSPORTER"/>
    <property type="match status" value="1"/>
</dbReference>
<evidence type="ECO:0000259" key="3">
    <source>
        <dbReference type="Pfam" id="PF01773"/>
    </source>
</evidence>
<proteinExistence type="predicted"/>
<dbReference type="InterPro" id="IPR008276">
    <property type="entry name" value="C_nuclsd_transpt"/>
</dbReference>
<feature type="region of interest" description="Disordered" evidence="1">
    <location>
        <begin position="28"/>
        <end position="56"/>
    </location>
</feature>
<dbReference type="Pfam" id="PF01773">
    <property type="entry name" value="Nucleos_tra2_N"/>
    <property type="match status" value="1"/>
</dbReference>
<feature type="domain" description="Concentrative nucleoside transporter N-terminal" evidence="3">
    <location>
        <begin position="209"/>
        <end position="281"/>
    </location>
</feature>
<dbReference type="PANTHER" id="PTHR10590:SF4">
    <property type="entry name" value="SOLUTE CARRIER FAMILY 28 MEMBER 3"/>
    <property type="match status" value="1"/>
</dbReference>
<feature type="transmembrane region" description="Helical" evidence="2">
    <location>
        <begin position="103"/>
        <end position="124"/>
    </location>
</feature>
<evidence type="ECO:0000256" key="2">
    <source>
        <dbReference type="SAM" id="Phobius"/>
    </source>
</evidence>
<accession>A0ABM0ZZ65</accession>
<reference evidence="5" key="1">
    <citation type="submission" date="2025-08" db="UniProtKB">
        <authorList>
            <consortium name="RefSeq"/>
        </authorList>
    </citation>
    <scope>IDENTIFICATION</scope>
</reference>
<gene>
    <name evidence="5" type="primary">LOC101864614</name>
</gene>
<sequence length="346" mass="38196">MGEPTAKSSNPDHETPASALQLTEFVKKSDDGQSDTALTSGDLSKPDADGDVDGELGLKDKDVDLEQSKEEDHTPGCYAMVVDKIEDSVYGFMKAHKRKINKIFNVLIYLAFMAYFSYAMSYRFGDEGSIILLVVCIWLNLYLVGRLLDRTSLNLSLAPLVSRLFASRRGRVMKRILRYLLYVVAGAGLLVYLSIDVFQAHAQNLQSFVGLLCLVILTFIFSSKPSRVNWHLVFWGFIIQFVFAILTLRTEAGYSTFKWVGDLVSDFIALSDKGTKFVIGDIPGGGLLFQVGGVAVFFNSFIFLMNHYGVIEAVVKRLGGLISLVLETGPVESVIAAANIFIGLVR</sequence>
<protein>
    <submittedName>
        <fullName evidence="5">Solute carrier family 28 member 3</fullName>
    </submittedName>
</protein>
<organism evidence="4 5">
    <name type="scientific">Aplysia californica</name>
    <name type="common">California sea hare</name>
    <dbReference type="NCBI Taxonomy" id="6500"/>
    <lineage>
        <taxon>Eukaryota</taxon>
        <taxon>Metazoa</taxon>
        <taxon>Spiralia</taxon>
        <taxon>Lophotrochozoa</taxon>
        <taxon>Mollusca</taxon>
        <taxon>Gastropoda</taxon>
        <taxon>Heterobranchia</taxon>
        <taxon>Euthyneura</taxon>
        <taxon>Tectipleura</taxon>
        <taxon>Aplysiida</taxon>
        <taxon>Aplysioidea</taxon>
        <taxon>Aplysiidae</taxon>
        <taxon>Aplysia</taxon>
    </lineage>
</organism>
<dbReference type="InterPro" id="IPR002668">
    <property type="entry name" value="CNT_N_dom"/>
</dbReference>